<dbReference type="EMBL" id="QNTQ01000015">
    <property type="protein sequence ID" value="RBI83634.1"/>
    <property type="molecule type" value="Genomic_DNA"/>
</dbReference>
<name>A0A365U5M4_9RHOB</name>
<dbReference type="AlphaFoldDB" id="A0A365U5M4"/>
<comment type="similarity">
    <text evidence="1">Belongs to the membrane fusion protein (MFP) (TC 8.A.1) family.</text>
</comment>
<dbReference type="Gene3D" id="2.40.30.170">
    <property type="match status" value="1"/>
</dbReference>
<dbReference type="FunFam" id="2.40.30.170:FF:000010">
    <property type="entry name" value="Efflux RND transporter periplasmic adaptor subunit"/>
    <property type="match status" value="1"/>
</dbReference>
<evidence type="ECO:0000313" key="5">
    <source>
        <dbReference type="EMBL" id="RBI83634.1"/>
    </source>
</evidence>
<dbReference type="Gene3D" id="1.10.287.470">
    <property type="entry name" value="Helix hairpin bin"/>
    <property type="match status" value="1"/>
</dbReference>
<proteinExistence type="inferred from homology"/>
<gene>
    <name evidence="5" type="ORF">DRV85_14920</name>
</gene>
<dbReference type="PANTHER" id="PTHR30469:SF15">
    <property type="entry name" value="HLYD FAMILY OF SECRETION PROTEINS"/>
    <property type="match status" value="1"/>
</dbReference>
<dbReference type="OrthoDB" id="9806939at2"/>
<protein>
    <submittedName>
        <fullName evidence="5">Efflux transporter periplasmic adaptor subunit</fullName>
    </submittedName>
</protein>
<feature type="domain" description="CusB-like beta-barrel" evidence="3">
    <location>
        <begin position="206"/>
        <end position="277"/>
    </location>
</feature>
<evidence type="ECO:0000259" key="4">
    <source>
        <dbReference type="Pfam" id="PF25989"/>
    </source>
</evidence>
<comment type="caution">
    <text evidence="5">The sequence shown here is derived from an EMBL/GenBank/DDBJ whole genome shotgun (WGS) entry which is preliminary data.</text>
</comment>
<accession>A0A365U5M4</accession>
<evidence type="ECO:0000256" key="2">
    <source>
        <dbReference type="SAM" id="Coils"/>
    </source>
</evidence>
<keyword evidence="6" id="KW-1185">Reference proteome</keyword>
<feature type="domain" description="YknX-like C-terminal permuted SH3-like" evidence="4">
    <location>
        <begin position="284"/>
        <end position="352"/>
    </location>
</feature>
<dbReference type="NCBIfam" id="TIGR01730">
    <property type="entry name" value="RND_mfp"/>
    <property type="match status" value="1"/>
</dbReference>
<dbReference type="GO" id="GO:0015562">
    <property type="term" value="F:efflux transmembrane transporter activity"/>
    <property type="evidence" value="ECO:0007669"/>
    <property type="project" value="TreeGrafter"/>
</dbReference>
<evidence type="ECO:0000259" key="3">
    <source>
        <dbReference type="Pfam" id="PF25954"/>
    </source>
</evidence>
<dbReference type="GO" id="GO:1990281">
    <property type="term" value="C:efflux pump complex"/>
    <property type="evidence" value="ECO:0007669"/>
    <property type="project" value="TreeGrafter"/>
</dbReference>
<dbReference type="Gene3D" id="2.40.50.100">
    <property type="match status" value="1"/>
</dbReference>
<dbReference type="InterPro" id="IPR058637">
    <property type="entry name" value="YknX-like_C"/>
</dbReference>
<dbReference type="InterPro" id="IPR058792">
    <property type="entry name" value="Beta-barrel_RND_2"/>
</dbReference>
<dbReference type="PANTHER" id="PTHR30469">
    <property type="entry name" value="MULTIDRUG RESISTANCE PROTEIN MDTA"/>
    <property type="match status" value="1"/>
</dbReference>
<dbReference type="Gene3D" id="2.40.420.20">
    <property type="match status" value="1"/>
</dbReference>
<reference evidence="5 6" key="1">
    <citation type="submission" date="2018-07" db="EMBL/GenBank/DDBJ databases">
        <title>Rhodosalinus sp. strain E84T genomic sequence and assembly.</title>
        <authorList>
            <person name="Liu Z.-W."/>
            <person name="Lu D.-C."/>
        </authorList>
    </citation>
    <scope>NUCLEOTIDE SEQUENCE [LARGE SCALE GENOMIC DNA]</scope>
    <source>
        <strain evidence="5 6">E84</strain>
    </source>
</reference>
<keyword evidence="2" id="KW-0175">Coiled coil</keyword>
<dbReference type="Pfam" id="PF25989">
    <property type="entry name" value="YknX_C"/>
    <property type="match status" value="1"/>
</dbReference>
<evidence type="ECO:0000313" key="6">
    <source>
        <dbReference type="Proteomes" id="UP000253370"/>
    </source>
</evidence>
<dbReference type="Proteomes" id="UP000253370">
    <property type="component" value="Unassembled WGS sequence"/>
</dbReference>
<organism evidence="5 6">
    <name type="scientific">Rhodosalinus halophilus</name>
    <dbReference type="NCBI Taxonomy" id="2259333"/>
    <lineage>
        <taxon>Bacteria</taxon>
        <taxon>Pseudomonadati</taxon>
        <taxon>Pseudomonadota</taxon>
        <taxon>Alphaproteobacteria</taxon>
        <taxon>Rhodobacterales</taxon>
        <taxon>Paracoccaceae</taxon>
        <taxon>Rhodosalinus</taxon>
    </lineage>
</organism>
<evidence type="ECO:0000256" key="1">
    <source>
        <dbReference type="ARBA" id="ARBA00009477"/>
    </source>
</evidence>
<dbReference type="Pfam" id="PF25954">
    <property type="entry name" value="Beta-barrel_RND_2"/>
    <property type="match status" value="1"/>
</dbReference>
<dbReference type="InterPro" id="IPR006143">
    <property type="entry name" value="RND_pump_MFP"/>
</dbReference>
<feature type="coiled-coil region" evidence="2">
    <location>
        <begin position="106"/>
        <end position="171"/>
    </location>
</feature>
<sequence length="362" mass="38223">MRRFAKVGAAILLLAAAGAAGLWGTEFLLARTATESESPAREPQATRVTVAAPERREVSDSVSAVGTIHPTRAIELRPLAAGRVTEVFVDSGARVEEGQPILALDARAARAAVARAEATRDAARQELHRVRELSAENVAAQARLEEAEAAAARAEAELEAARAALEDRRLKAPFAGTLGIVAVDRGGYVDPTTRIAALDDLSAVEVSFALPEERYARISPGQTIRLHSAVYPDRVFTGEIVVRAASVDPATRSFEVRARLDNPGRRLVGGMFAEVEVVLGSGRALTIPEEAVVSEGAATYVFTVEDDTARRTEIETGSSLGPRTEVTRGLREGARVVVTGWDSLSDGAAVSVAASPTDEVAN</sequence>
<dbReference type="SUPFAM" id="SSF111369">
    <property type="entry name" value="HlyD-like secretion proteins"/>
    <property type="match status" value="1"/>
</dbReference>
<dbReference type="RefSeq" id="WP_113290277.1">
    <property type="nucleotide sequence ID" value="NZ_QNTQ01000015.1"/>
</dbReference>